<keyword evidence="2" id="KW-1133">Transmembrane helix</keyword>
<dbReference type="PATRIC" id="fig|1008153.3.peg.1453"/>
<proteinExistence type="predicted"/>
<feature type="region of interest" description="Disordered" evidence="1">
    <location>
        <begin position="65"/>
        <end position="207"/>
    </location>
</feature>
<keyword evidence="2" id="KW-0812">Transmembrane</keyword>
<keyword evidence="5" id="KW-1185">Reference proteome</keyword>
<dbReference type="SUPFAM" id="SSF63829">
    <property type="entry name" value="Calcium-dependent phosphotriesterase"/>
    <property type="match status" value="1"/>
</dbReference>
<dbReference type="Gene3D" id="2.130.10.10">
    <property type="entry name" value="YVTN repeat-like/Quinoprotein amine dehydrogenase"/>
    <property type="match status" value="1"/>
</dbReference>
<evidence type="ECO:0000259" key="3">
    <source>
        <dbReference type="Pfam" id="PF23366"/>
    </source>
</evidence>
<protein>
    <recommendedName>
        <fullName evidence="3">HVO-0234-like beta-propeller domain-containing protein</fullName>
    </recommendedName>
</protein>
<dbReference type="InterPro" id="IPR056505">
    <property type="entry name" value="Beta-prop_HVO_0234"/>
</dbReference>
<feature type="compositionally biased region" description="Acidic residues" evidence="1">
    <location>
        <begin position="186"/>
        <end position="201"/>
    </location>
</feature>
<dbReference type="AlphaFoldDB" id="A0A151AFK9"/>
<keyword evidence="2" id="KW-0472">Membrane</keyword>
<dbReference type="OrthoDB" id="320255at2157"/>
<dbReference type="EMBL" id="LTAZ01000004">
    <property type="protein sequence ID" value="KYH26342.1"/>
    <property type="molecule type" value="Genomic_DNA"/>
</dbReference>
<organism evidence="4 5">
    <name type="scientific">Halalkalicoccus paucihalophilus</name>
    <dbReference type="NCBI Taxonomy" id="1008153"/>
    <lineage>
        <taxon>Archaea</taxon>
        <taxon>Methanobacteriati</taxon>
        <taxon>Methanobacteriota</taxon>
        <taxon>Stenosarchaea group</taxon>
        <taxon>Halobacteria</taxon>
        <taxon>Halobacteriales</taxon>
        <taxon>Halococcaceae</taxon>
        <taxon>Halalkalicoccus</taxon>
    </lineage>
</organism>
<accession>A0A151AFK9</accession>
<feature type="transmembrane region" description="Helical" evidence="2">
    <location>
        <begin position="19"/>
        <end position="38"/>
    </location>
</feature>
<feature type="transmembrane region" description="Helical" evidence="2">
    <location>
        <begin position="45"/>
        <end position="62"/>
    </location>
</feature>
<evidence type="ECO:0000313" key="4">
    <source>
        <dbReference type="EMBL" id="KYH26342.1"/>
    </source>
</evidence>
<feature type="compositionally biased region" description="Low complexity" evidence="1">
    <location>
        <begin position="79"/>
        <end position="92"/>
    </location>
</feature>
<evidence type="ECO:0000256" key="2">
    <source>
        <dbReference type="SAM" id="Phobius"/>
    </source>
</evidence>
<name>A0A151AFK9_9EURY</name>
<feature type="domain" description="HVO-0234-like beta-propeller" evidence="3">
    <location>
        <begin position="264"/>
        <end position="481"/>
    </location>
</feature>
<sequence length="484" mass="49087">MSTAAEGGDEGFLTFYREYAHTGIHTITATALTAFGLLTFVHRGFVVLAIAVYVLPPVYLYLTRNGKTPEPVETDGTTGEAAGSERSAVSESVSERKSVDPDDGTATRDRGPSRPGETADAGDHGSTAADVADTSENDGETPGATGAGGSATAGTETGSANEGSPETAPDPSGEGAGDEPTPAGATDDEPADGDLQDEGSDEWTGIDSPTEETLLDAVVAGESAYAVGTNGVLLARDPVDGWELALESGPGAASETLRGVDPTADGGAVWIAGDGGVLGRYDPEADRHTDHSAPEGITDNWADLAVAGAAGGERLALVNGSGQVLLGSYDGSEIEWNDPVKPGSGSSMSAIEFVDDSLGYCCDTNAGVYRLQGEEFEQVGIEDASGFDALAVTDEIVAVANGSGVVQRFDGSVWTPVRVAEAALSGLAVGDKEWLAAGAGGAIYENREGDWERVDSPTEADIHGIAIGGVSVAVGEGGTVLERD</sequence>
<feature type="compositionally biased region" description="Basic and acidic residues" evidence="1">
    <location>
        <begin position="93"/>
        <end position="112"/>
    </location>
</feature>
<evidence type="ECO:0000256" key="1">
    <source>
        <dbReference type="SAM" id="MobiDB-lite"/>
    </source>
</evidence>
<dbReference type="RefSeq" id="WP_066380988.1">
    <property type="nucleotide sequence ID" value="NZ_LTAZ01000004.1"/>
</dbReference>
<dbReference type="Pfam" id="PF23366">
    <property type="entry name" value="Beta-prop_HVO_0234"/>
    <property type="match status" value="1"/>
</dbReference>
<gene>
    <name evidence="4" type="ORF">HAPAU_14390</name>
</gene>
<comment type="caution">
    <text evidence="4">The sequence shown here is derived from an EMBL/GenBank/DDBJ whole genome shotgun (WGS) entry which is preliminary data.</text>
</comment>
<dbReference type="Proteomes" id="UP000075321">
    <property type="component" value="Unassembled WGS sequence"/>
</dbReference>
<reference evidence="4 5" key="1">
    <citation type="submission" date="2016-02" db="EMBL/GenBank/DDBJ databases">
        <title>Genome sequence of Halalkalicoccus paucihalophilus DSM 24557.</title>
        <authorList>
            <person name="Poehlein A."/>
            <person name="Daniel R."/>
        </authorList>
    </citation>
    <scope>NUCLEOTIDE SEQUENCE [LARGE SCALE GENOMIC DNA]</scope>
    <source>
        <strain evidence="4 5">DSM 24557</strain>
    </source>
</reference>
<dbReference type="InterPro" id="IPR015943">
    <property type="entry name" value="WD40/YVTN_repeat-like_dom_sf"/>
</dbReference>
<evidence type="ECO:0000313" key="5">
    <source>
        <dbReference type="Proteomes" id="UP000075321"/>
    </source>
</evidence>